<evidence type="ECO:0000313" key="2">
    <source>
        <dbReference type="Ensembl" id="ENSMMOP00000020468.1"/>
    </source>
</evidence>
<organism evidence="2 3">
    <name type="scientific">Mola mola</name>
    <name type="common">Ocean sunfish</name>
    <name type="synonym">Tetraodon mola</name>
    <dbReference type="NCBI Taxonomy" id="94237"/>
    <lineage>
        <taxon>Eukaryota</taxon>
        <taxon>Metazoa</taxon>
        <taxon>Chordata</taxon>
        <taxon>Craniata</taxon>
        <taxon>Vertebrata</taxon>
        <taxon>Euteleostomi</taxon>
        <taxon>Actinopterygii</taxon>
        <taxon>Neopterygii</taxon>
        <taxon>Teleostei</taxon>
        <taxon>Neoteleostei</taxon>
        <taxon>Acanthomorphata</taxon>
        <taxon>Eupercaria</taxon>
        <taxon>Tetraodontiformes</taxon>
        <taxon>Molidae</taxon>
        <taxon>Mola</taxon>
    </lineage>
</organism>
<reference evidence="2" key="1">
    <citation type="submission" date="2025-08" db="UniProtKB">
        <authorList>
            <consortium name="Ensembl"/>
        </authorList>
    </citation>
    <scope>IDENTIFICATION</scope>
</reference>
<feature type="compositionally biased region" description="Basic and acidic residues" evidence="1">
    <location>
        <begin position="44"/>
        <end position="64"/>
    </location>
</feature>
<proteinExistence type="predicted"/>
<sequence length="116" mass="12756">MITSHMNGFAQEASGQSHRERAVDCPGEESSLVKSPHCSTQMERIQHYQEELRKRREADGRGKLAIDPSASLRLKKLSQNPKVGIDNPTFEGKEKATEDLQDPQDPVDGELGGGGQ</sequence>
<accession>A0A3Q3WQZ8</accession>
<dbReference type="STRING" id="94237.ENSMMOP00000020468"/>
<protein>
    <submittedName>
        <fullName evidence="2">Uncharacterized protein</fullName>
    </submittedName>
</protein>
<dbReference type="Ensembl" id="ENSMMOT00000020808.1">
    <property type="protein sequence ID" value="ENSMMOP00000020468.1"/>
    <property type="gene ID" value="ENSMMOG00000015563.1"/>
</dbReference>
<feature type="compositionally biased region" description="Acidic residues" evidence="1">
    <location>
        <begin position="99"/>
        <end position="108"/>
    </location>
</feature>
<evidence type="ECO:0000313" key="3">
    <source>
        <dbReference type="Proteomes" id="UP000261620"/>
    </source>
</evidence>
<evidence type="ECO:0000256" key="1">
    <source>
        <dbReference type="SAM" id="MobiDB-lite"/>
    </source>
</evidence>
<dbReference type="AlphaFoldDB" id="A0A3Q3WQZ8"/>
<reference evidence="2" key="2">
    <citation type="submission" date="2025-09" db="UniProtKB">
        <authorList>
            <consortium name="Ensembl"/>
        </authorList>
    </citation>
    <scope>IDENTIFICATION</scope>
</reference>
<name>A0A3Q3WQZ8_MOLML</name>
<keyword evidence="3" id="KW-1185">Reference proteome</keyword>
<feature type="region of interest" description="Disordered" evidence="1">
    <location>
        <begin position="1"/>
        <end position="116"/>
    </location>
</feature>
<dbReference type="OMA" id="SHMNGFA"/>
<dbReference type="Proteomes" id="UP000261620">
    <property type="component" value="Unplaced"/>
</dbReference>